<dbReference type="RefSeq" id="WP_135121323.1">
    <property type="nucleotide sequence ID" value="NZ_SPQZ01000006.1"/>
</dbReference>
<keyword evidence="3" id="KW-1185">Reference proteome</keyword>
<organism evidence="2 3">
    <name type="scientific">Orlajensenia leifsoniae</name>
    <dbReference type="NCBI Taxonomy" id="2561933"/>
    <lineage>
        <taxon>Bacteria</taxon>
        <taxon>Bacillati</taxon>
        <taxon>Actinomycetota</taxon>
        <taxon>Actinomycetes</taxon>
        <taxon>Micrococcales</taxon>
        <taxon>Microbacteriaceae</taxon>
        <taxon>Orlajensenia</taxon>
    </lineage>
</organism>
<feature type="domain" description="KTSC" evidence="1">
    <location>
        <begin position="7"/>
        <end position="62"/>
    </location>
</feature>
<sequence>MKLHRVDSSGIRALGYDPDRELLCVQYDTGSVYEYSGVPEDLYRRMIAAQPHPWSHYGEEVKSYPSRRVR</sequence>
<evidence type="ECO:0000259" key="1">
    <source>
        <dbReference type="Pfam" id="PF13619"/>
    </source>
</evidence>
<name>A0A4Y9QSE4_9MICO</name>
<dbReference type="AlphaFoldDB" id="A0A4Y9QSE4"/>
<dbReference type="InterPro" id="IPR025309">
    <property type="entry name" value="KTSC_dom"/>
</dbReference>
<evidence type="ECO:0000313" key="2">
    <source>
        <dbReference type="EMBL" id="TFV95381.1"/>
    </source>
</evidence>
<accession>A0A4Y9QSE4</accession>
<dbReference type="Proteomes" id="UP000298127">
    <property type="component" value="Unassembled WGS sequence"/>
</dbReference>
<proteinExistence type="predicted"/>
<dbReference type="EMBL" id="SPQZ01000006">
    <property type="protein sequence ID" value="TFV95381.1"/>
    <property type="molecule type" value="Genomic_DNA"/>
</dbReference>
<protein>
    <submittedName>
        <fullName evidence="2">KTSC domain-containing protein</fullName>
    </submittedName>
</protein>
<comment type="caution">
    <text evidence="2">The sequence shown here is derived from an EMBL/GenBank/DDBJ whole genome shotgun (WGS) entry which is preliminary data.</text>
</comment>
<reference evidence="2 3" key="1">
    <citation type="journal article" date="2018" name="J. Microbiol.">
        <title>Leifsonia flava sp. nov., a novel actinobacterium isolated from the rhizosphere of Aquilegia viridiflora.</title>
        <authorList>
            <person name="Cai Y."/>
            <person name="Tao W.Z."/>
            <person name="Ma Y.J."/>
            <person name="Cheng J."/>
            <person name="Zhang M.Y."/>
            <person name="Zhang Y.X."/>
        </authorList>
    </citation>
    <scope>NUCLEOTIDE SEQUENCE [LARGE SCALE GENOMIC DNA]</scope>
    <source>
        <strain evidence="2 3">SYP-B2174</strain>
    </source>
</reference>
<gene>
    <name evidence="2" type="ORF">E4M00_15155</name>
</gene>
<dbReference type="Pfam" id="PF13619">
    <property type="entry name" value="KTSC"/>
    <property type="match status" value="1"/>
</dbReference>
<evidence type="ECO:0000313" key="3">
    <source>
        <dbReference type="Proteomes" id="UP000298127"/>
    </source>
</evidence>